<feature type="chain" id="PRO_5035844370" evidence="2">
    <location>
        <begin position="21"/>
        <end position="118"/>
    </location>
</feature>
<proteinExistence type="predicted"/>
<dbReference type="Proteomes" id="UP000806378">
    <property type="component" value="Unassembled WGS sequence"/>
</dbReference>
<feature type="compositionally biased region" description="Basic and acidic residues" evidence="1">
    <location>
        <begin position="82"/>
        <end position="94"/>
    </location>
</feature>
<name>A0A8T0CGY8_CORYI</name>
<accession>A0A8T0CGY8</accession>
<comment type="caution">
    <text evidence="3">The sequence shown here is derived from an EMBL/GenBank/DDBJ whole genome shotgun (WGS) entry which is preliminary data.</text>
</comment>
<evidence type="ECO:0000313" key="4">
    <source>
        <dbReference type="Proteomes" id="UP000806378"/>
    </source>
</evidence>
<feature type="compositionally biased region" description="Basic and acidic residues" evidence="1">
    <location>
        <begin position="109"/>
        <end position="118"/>
    </location>
</feature>
<evidence type="ECO:0000256" key="1">
    <source>
        <dbReference type="SAM" id="MobiDB-lite"/>
    </source>
</evidence>
<keyword evidence="2" id="KW-0732">Signal</keyword>
<feature type="signal peptide" evidence="2">
    <location>
        <begin position="1"/>
        <end position="20"/>
    </location>
</feature>
<dbReference type="AlphaFoldDB" id="A0A8T0CGY8"/>
<dbReference type="EMBL" id="MU091663">
    <property type="protein sequence ID" value="KAF7846881.1"/>
    <property type="molecule type" value="Genomic_DNA"/>
</dbReference>
<sequence>MKVIFALFLVLMLTVAALQAFAERQLGDTSMGRKASAGGSDATFSTDDAATTTATSSKITRSLSDTSASTPTAADATSNTDAETRPQQHEKNDRYGNYTSAPASSNPDSSHHVIKEGR</sequence>
<feature type="compositionally biased region" description="Low complexity" evidence="1">
    <location>
        <begin position="40"/>
        <end position="81"/>
    </location>
</feature>
<reference evidence="3" key="1">
    <citation type="submission" date="2020-05" db="EMBL/GenBank/DDBJ databases">
        <title>WGS assembly of Corymbia citriodora subspecies variegata.</title>
        <authorList>
            <person name="Barry K."/>
            <person name="Hundley H."/>
            <person name="Shu S."/>
            <person name="Jenkins J."/>
            <person name="Grimwood J."/>
            <person name="Baten A."/>
        </authorList>
    </citation>
    <scope>NUCLEOTIDE SEQUENCE</scope>
    <source>
        <strain evidence="3">CV2-018</strain>
    </source>
</reference>
<organism evidence="3 4">
    <name type="scientific">Corymbia citriodora subsp. variegata</name>
    <dbReference type="NCBI Taxonomy" id="360336"/>
    <lineage>
        <taxon>Eukaryota</taxon>
        <taxon>Viridiplantae</taxon>
        <taxon>Streptophyta</taxon>
        <taxon>Embryophyta</taxon>
        <taxon>Tracheophyta</taxon>
        <taxon>Spermatophyta</taxon>
        <taxon>Magnoliopsida</taxon>
        <taxon>eudicotyledons</taxon>
        <taxon>Gunneridae</taxon>
        <taxon>Pentapetalae</taxon>
        <taxon>rosids</taxon>
        <taxon>malvids</taxon>
        <taxon>Myrtales</taxon>
        <taxon>Myrtaceae</taxon>
        <taxon>Myrtoideae</taxon>
        <taxon>Eucalypteae</taxon>
        <taxon>Corymbia</taxon>
    </lineage>
</organism>
<feature type="region of interest" description="Disordered" evidence="1">
    <location>
        <begin position="25"/>
        <end position="118"/>
    </location>
</feature>
<evidence type="ECO:0000256" key="2">
    <source>
        <dbReference type="SAM" id="SignalP"/>
    </source>
</evidence>
<evidence type="ECO:0000313" key="3">
    <source>
        <dbReference type="EMBL" id="KAF7846881.1"/>
    </source>
</evidence>
<gene>
    <name evidence="3" type="ORF">BT93_L3628</name>
</gene>
<feature type="compositionally biased region" description="Polar residues" evidence="1">
    <location>
        <begin position="97"/>
        <end position="108"/>
    </location>
</feature>
<keyword evidence="4" id="KW-1185">Reference proteome</keyword>
<dbReference type="OrthoDB" id="1734594at2759"/>
<protein>
    <submittedName>
        <fullName evidence="3">Uncharacterized protein</fullName>
    </submittedName>
</protein>
<dbReference type="Gramene" id="rna-gnl|WGS:JABURB|Cocit.L3628.1">
    <property type="protein sequence ID" value="cds-KAF7846881.1"/>
    <property type="gene ID" value="gene-BT93_L3628"/>
</dbReference>